<gene>
    <name evidence="5" type="ORF">CHC_T00008124001</name>
</gene>
<dbReference type="GeneID" id="17319825"/>
<dbReference type="GO" id="GO:0006271">
    <property type="term" value="P:DNA strand elongation involved in DNA replication"/>
    <property type="evidence" value="ECO:0007669"/>
    <property type="project" value="TreeGrafter"/>
</dbReference>
<dbReference type="EMBL" id="HG001495">
    <property type="protein sequence ID" value="CDF32451.1"/>
    <property type="molecule type" value="Genomic_DNA"/>
</dbReference>
<dbReference type="PANTHER" id="PTHR10416:SF0">
    <property type="entry name" value="DNA POLYMERASE DELTA SUBUNIT 2"/>
    <property type="match status" value="1"/>
</dbReference>
<dbReference type="PANTHER" id="PTHR10416">
    <property type="entry name" value="DNA POLYMERASE DELTA SUBUNIT 2"/>
    <property type="match status" value="1"/>
</dbReference>
<dbReference type="Proteomes" id="UP000012073">
    <property type="component" value="Unassembled WGS sequence"/>
</dbReference>
<dbReference type="Gene3D" id="3.60.21.50">
    <property type="match status" value="1"/>
</dbReference>
<evidence type="ECO:0000256" key="2">
    <source>
        <dbReference type="ARBA" id="ARBA00022705"/>
    </source>
</evidence>
<accession>R7Q512</accession>
<name>R7Q512_CHOCR</name>
<feature type="domain" description="DNA polymerase alpha/delta/epsilon subunit B" evidence="3">
    <location>
        <begin position="223"/>
        <end position="444"/>
    </location>
</feature>
<evidence type="ECO:0000256" key="1">
    <source>
        <dbReference type="ARBA" id="ARBA00006035"/>
    </source>
</evidence>
<dbReference type="OrthoDB" id="3763at2759"/>
<keyword evidence="2" id="KW-0235">DNA replication</keyword>
<dbReference type="AlphaFoldDB" id="R7Q512"/>
<dbReference type="GO" id="GO:0003677">
    <property type="term" value="F:DNA binding"/>
    <property type="evidence" value="ECO:0007669"/>
    <property type="project" value="InterPro"/>
</dbReference>
<dbReference type="InterPro" id="IPR040663">
    <property type="entry name" value="DNA_pol_D_N"/>
</dbReference>
<dbReference type="RefSeq" id="XP_005712116.1">
    <property type="nucleotide sequence ID" value="XM_005712059.1"/>
</dbReference>
<comment type="similarity">
    <text evidence="1">Belongs to the DNA polymerase delta/II small subunit family.</text>
</comment>
<sequence length="509" mass="55414">MHSLEPTPPNGNGQESHPTVRVVSEIDLSPAKRFILPKKKKYEPQYAHVYFSRLKSLTAHVLKSAKLTFGEGEEGKLQYSKRIADIASKDEMETVVVGVIFRHMKSKPSILAQYDVPSHELIPAPPDRATCTYPRDDDEVFIEDEYGRCALDLSQLDSAVATLSLVTGFVLALKGHEDRRTGSFKVNAISYAGQAPQKSLPELPGDKFICITSALSFGKADGDVLAAELLMEFLRGSAGEDPEGSTCANIVQLIVAGNSVPQLEDTESGPSAVLAAHRPLKSGEKERVAAPIVEVDRFLSVIASSLPVAVMPGEADPVNYLLPQQPFHRCLLPSSSRNENLARVPNPFECSVDKRVILGTSGQPVTDFALYEDQSSVMKDGKEAGKLRPSGEKVLDILTLMLQNRHLAPTCPDTLASFPFSDGSDPFVLESTPHVFFAGNQREYASRLVRTPHVQTQASSGSSMDIDGVQGGEKTVRIVSVPRFDETGQVVLVNLRTLDCIVREFALTM</sequence>
<evidence type="ECO:0008006" key="7">
    <source>
        <dbReference type="Google" id="ProtNLM"/>
    </source>
</evidence>
<keyword evidence="6" id="KW-1185">Reference proteome</keyword>
<dbReference type="KEGG" id="ccp:CHC_T00008124001"/>
<dbReference type="Pfam" id="PF18018">
    <property type="entry name" value="DNA_pol_D_N"/>
    <property type="match status" value="1"/>
</dbReference>
<dbReference type="GO" id="GO:0043625">
    <property type="term" value="C:delta DNA polymerase complex"/>
    <property type="evidence" value="ECO:0007669"/>
    <property type="project" value="TreeGrafter"/>
</dbReference>
<proteinExistence type="inferred from homology"/>
<feature type="domain" description="DNA polymerase delta subunit OB-fold" evidence="4">
    <location>
        <begin position="45"/>
        <end position="188"/>
    </location>
</feature>
<dbReference type="InterPro" id="IPR007185">
    <property type="entry name" value="DNA_pol_a/d/e_bsu"/>
</dbReference>
<dbReference type="Gramene" id="CDF32451">
    <property type="protein sequence ID" value="CDF32451"/>
    <property type="gene ID" value="CHC_T00008124001"/>
</dbReference>
<evidence type="ECO:0000259" key="3">
    <source>
        <dbReference type="Pfam" id="PF04042"/>
    </source>
</evidence>
<reference evidence="6" key="1">
    <citation type="journal article" date="2013" name="Proc. Natl. Acad. Sci. U.S.A.">
        <title>Genome structure and metabolic features in the red seaweed Chondrus crispus shed light on evolution of the Archaeplastida.</title>
        <authorList>
            <person name="Collen J."/>
            <person name="Porcel B."/>
            <person name="Carre W."/>
            <person name="Ball S.G."/>
            <person name="Chaparro C."/>
            <person name="Tonon T."/>
            <person name="Barbeyron T."/>
            <person name="Michel G."/>
            <person name="Noel B."/>
            <person name="Valentin K."/>
            <person name="Elias M."/>
            <person name="Artiguenave F."/>
            <person name="Arun A."/>
            <person name="Aury J.M."/>
            <person name="Barbosa-Neto J.F."/>
            <person name="Bothwell J.H."/>
            <person name="Bouget F.Y."/>
            <person name="Brillet L."/>
            <person name="Cabello-Hurtado F."/>
            <person name="Capella-Gutierrez S."/>
            <person name="Charrier B."/>
            <person name="Cladiere L."/>
            <person name="Cock J.M."/>
            <person name="Coelho S.M."/>
            <person name="Colleoni C."/>
            <person name="Czjzek M."/>
            <person name="Da Silva C."/>
            <person name="Delage L."/>
            <person name="Denoeud F."/>
            <person name="Deschamps P."/>
            <person name="Dittami S.M."/>
            <person name="Gabaldon T."/>
            <person name="Gachon C.M."/>
            <person name="Groisillier A."/>
            <person name="Herve C."/>
            <person name="Jabbari K."/>
            <person name="Katinka M."/>
            <person name="Kloareg B."/>
            <person name="Kowalczyk N."/>
            <person name="Labadie K."/>
            <person name="Leblanc C."/>
            <person name="Lopez P.J."/>
            <person name="McLachlan D.H."/>
            <person name="Meslet-Cladiere L."/>
            <person name="Moustafa A."/>
            <person name="Nehr Z."/>
            <person name="Nyvall Collen P."/>
            <person name="Panaud O."/>
            <person name="Partensky F."/>
            <person name="Poulain J."/>
            <person name="Rensing S.A."/>
            <person name="Rousvoal S."/>
            <person name="Samson G."/>
            <person name="Symeonidi A."/>
            <person name="Weissenbach J."/>
            <person name="Zambounis A."/>
            <person name="Wincker P."/>
            <person name="Boyen C."/>
        </authorList>
    </citation>
    <scope>NUCLEOTIDE SEQUENCE [LARGE SCALE GENOMIC DNA]</scope>
    <source>
        <strain evidence="6">cv. Stackhouse</strain>
    </source>
</reference>
<organism evidence="5 6">
    <name type="scientific">Chondrus crispus</name>
    <name type="common">Carrageen Irish moss</name>
    <name type="synonym">Polymorpha crispa</name>
    <dbReference type="NCBI Taxonomy" id="2769"/>
    <lineage>
        <taxon>Eukaryota</taxon>
        <taxon>Rhodophyta</taxon>
        <taxon>Florideophyceae</taxon>
        <taxon>Rhodymeniophycidae</taxon>
        <taxon>Gigartinales</taxon>
        <taxon>Gigartinaceae</taxon>
        <taxon>Chondrus</taxon>
    </lineage>
</organism>
<dbReference type="OMA" id="HCILIGT"/>
<dbReference type="PhylomeDB" id="R7Q512"/>
<evidence type="ECO:0000313" key="5">
    <source>
        <dbReference type="EMBL" id="CDF32451.1"/>
    </source>
</evidence>
<dbReference type="Pfam" id="PF04042">
    <property type="entry name" value="DNA_pol_E_B"/>
    <property type="match status" value="1"/>
</dbReference>
<dbReference type="InterPro" id="IPR024826">
    <property type="entry name" value="DNA_pol_delta/II_ssu"/>
</dbReference>
<dbReference type="STRING" id="2769.R7Q512"/>
<evidence type="ECO:0000313" key="6">
    <source>
        <dbReference type="Proteomes" id="UP000012073"/>
    </source>
</evidence>
<evidence type="ECO:0000259" key="4">
    <source>
        <dbReference type="Pfam" id="PF18018"/>
    </source>
</evidence>
<protein>
    <recommendedName>
        <fullName evidence="7">DNA polymerase delta small subunit</fullName>
    </recommendedName>
</protein>